<name>A0A6A6YFT6_9PEZI</name>
<protein>
    <submittedName>
        <fullName evidence="2 4">Uncharacterized protein</fullName>
    </submittedName>
</protein>
<dbReference type="EMBL" id="MU003705">
    <property type="protein sequence ID" value="KAF2807459.1"/>
    <property type="molecule type" value="Genomic_DNA"/>
</dbReference>
<keyword evidence="1" id="KW-0812">Transmembrane</keyword>
<evidence type="ECO:0000313" key="4">
    <source>
        <dbReference type="RefSeq" id="XP_033574423.1"/>
    </source>
</evidence>
<evidence type="ECO:0000256" key="1">
    <source>
        <dbReference type="SAM" id="Phobius"/>
    </source>
</evidence>
<dbReference type="RefSeq" id="XP_033574423.1">
    <property type="nucleotide sequence ID" value="XM_033728912.1"/>
</dbReference>
<dbReference type="GeneID" id="54469805"/>
<proteinExistence type="predicted"/>
<reference evidence="4" key="3">
    <citation type="submission" date="2025-04" db="UniProtKB">
        <authorList>
            <consortium name="RefSeq"/>
        </authorList>
    </citation>
    <scope>IDENTIFICATION</scope>
    <source>
        <strain evidence="4">CBS 304.34</strain>
    </source>
</reference>
<dbReference type="AlphaFoldDB" id="A0A6A6YFT6"/>
<evidence type="ECO:0000313" key="3">
    <source>
        <dbReference type="Proteomes" id="UP000504636"/>
    </source>
</evidence>
<dbReference type="Proteomes" id="UP000504636">
    <property type="component" value="Unplaced"/>
</dbReference>
<evidence type="ECO:0000313" key="2">
    <source>
        <dbReference type="EMBL" id="KAF2807459.1"/>
    </source>
</evidence>
<keyword evidence="1" id="KW-0472">Membrane</keyword>
<accession>A0A6A6YFT6</accession>
<sequence>MYMATEEALCCYSSRFHLVLCIRVSAIGFIDFGRFVPALLLLLQIWIKRHS</sequence>
<gene>
    <name evidence="2 4" type="ORF">BDZ99DRAFT_80287</name>
</gene>
<reference evidence="4" key="2">
    <citation type="submission" date="2020-04" db="EMBL/GenBank/DDBJ databases">
        <authorList>
            <consortium name="NCBI Genome Project"/>
        </authorList>
    </citation>
    <scope>NUCLEOTIDE SEQUENCE</scope>
    <source>
        <strain evidence="4">CBS 304.34</strain>
    </source>
</reference>
<organism evidence="2">
    <name type="scientific">Mytilinidion resinicola</name>
    <dbReference type="NCBI Taxonomy" id="574789"/>
    <lineage>
        <taxon>Eukaryota</taxon>
        <taxon>Fungi</taxon>
        <taxon>Dikarya</taxon>
        <taxon>Ascomycota</taxon>
        <taxon>Pezizomycotina</taxon>
        <taxon>Dothideomycetes</taxon>
        <taxon>Pleosporomycetidae</taxon>
        <taxon>Mytilinidiales</taxon>
        <taxon>Mytilinidiaceae</taxon>
        <taxon>Mytilinidion</taxon>
    </lineage>
</organism>
<feature type="transmembrane region" description="Helical" evidence="1">
    <location>
        <begin position="22"/>
        <end position="47"/>
    </location>
</feature>
<keyword evidence="1" id="KW-1133">Transmembrane helix</keyword>
<reference evidence="2 4" key="1">
    <citation type="journal article" date="2020" name="Stud. Mycol.">
        <title>101 Dothideomycetes genomes: a test case for predicting lifestyles and emergence of pathogens.</title>
        <authorList>
            <person name="Haridas S."/>
            <person name="Albert R."/>
            <person name="Binder M."/>
            <person name="Bloem J."/>
            <person name="Labutti K."/>
            <person name="Salamov A."/>
            <person name="Andreopoulos B."/>
            <person name="Baker S."/>
            <person name="Barry K."/>
            <person name="Bills G."/>
            <person name="Bluhm B."/>
            <person name="Cannon C."/>
            <person name="Castanera R."/>
            <person name="Culley D."/>
            <person name="Daum C."/>
            <person name="Ezra D."/>
            <person name="Gonzalez J."/>
            <person name="Henrissat B."/>
            <person name="Kuo A."/>
            <person name="Liang C."/>
            <person name="Lipzen A."/>
            <person name="Lutzoni F."/>
            <person name="Magnuson J."/>
            <person name="Mondo S."/>
            <person name="Nolan M."/>
            <person name="Ohm R."/>
            <person name="Pangilinan J."/>
            <person name="Park H.-J."/>
            <person name="Ramirez L."/>
            <person name="Alfaro M."/>
            <person name="Sun H."/>
            <person name="Tritt A."/>
            <person name="Yoshinaga Y."/>
            <person name="Zwiers L.-H."/>
            <person name="Turgeon B."/>
            <person name="Goodwin S."/>
            <person name="Spatafora J."/>
            <person name="Crous P."/>
            <person name="Grigoriev I."/>
        </authorList>
    </citation>
    <scope>NUCLEOTIDE SEQUENCE</scope>
    <source>
        <strain evidence="2 4">CBS 304.34</strain>
    </source>
</reference>
<keyword evidence="3" id="KW-1185">Reference proteome</keyword>